<name>A0A0F9S3G8_9ZZZZ</name>
<sequence length="41" mass="4349">MPKVGTGKAAKHYPYTPKGRAAAKAAAKRTGKKVTHGKTRK</sequence>
<evidence type="ECO:0000256" key="1">
    <source>
        <dbReference type="SAM" id="MobiDB-lite"/>
    </source>
</evidence>
<protein>
    <submittedName>
        <fullName evidence="2">Uncharacterized protein</fullName>
    </submittedName>
</protein>
<gene>
    <name evidence="2" type="ORF">LCGC14_0821510</name>
</gene>
<feature type="compositionally biased region" description="Basic residues" evidence="1">
    <location>
        <begin position="26"/>
        <end position="41"/>
    </location>
</feature>
<evidence type="ECO:0000313" key="2">
    <source>
        <dbReference type="EMBL" id="KKN31686.1"/>
    </source>
</evidence>
<accession>A0A0F9S3G8</accession>
<comment type="caution">
    <text evidence="2">The sequence shown here is derived from an EMBL/GenBank/DDBJ whole genome shotgun (WGS) entry which is preliminary data.</text>
</comment>
<organism evidence="2">
    <name type="scientific">marine sediment metagenome</name>
    <dbReference type="NCBI Taxonomy" id="412755"/>
    <lineage>
        <taxon>unclassified sequences</taxon>
        <taxon>metagenomes</taxon>
        <taxon>ecological metagenomes</taxon>
    </lineage>
</organism>
<reference evidence="2" key="1">
    <citation type="journal article" date="2015" name="Nature">
        <title>Complex archaea that bridge the gap between prokaryotes and eukaryotes.</title>
        <authorList>
            <person name="Spang A."/>
            <person name="Saw J.H."/>
            <person name="Jorgensen S.L."/>
            <person name="Zaremba-Niedzwiedzka K."/>
            <person name="Martijn J."/>
            <person name="Lind A.E."/>
            <person name="van Eijk R."/>
            <person name="Schleper C."/>
            <person name="Guy L."/>
            <person name="Ettema T.J."/>
        </authorList>
    </citation>
    <scope>NUCLEOTIDE SEQUENCE</scope>
</reference>
<dbReference type="EMBL" id="LAZR01002309">
    <property type="protein sequence ID" value="KKN31686.1"/>
    <property type="molecule type" value="Genomic_DNA"/>
</dbReference>
<proteinExistence type="predicted"/>
<dbReference type="AlphaFoldDB" id="A0A0F9S3G8"/>
<feature type="region of interest" description="Disordered" evidence="1">
    <location>
        <begin position="1"/>
        <end position="41"/>
    </location>
</feature>